<organism evidence="1 2">
    <name type="scientific">Variovorax paradoxus</name>
    <dbReference type="NCBI Taxonomy" id="34073"/>
    <lineage>
        <taxon>Bacteria</taxon>
        <taxon>Pseudomonadati</taxon>
        <taxon>Pseudomonadota</taxon>
        <taxon>Betaproteobacteria</taxon>
        <taxon>Burkholderiales</taxon>
        <taxon>Comamonadaceae</taxon>
        <taxon>Variovorax</taxon>
    </lineage>
</organism>
<dbReference type="OrthoDB" id="8906155at2"/>
<dbReference type="RefSeq" id="WP_042577665.1">
    <property type="nucleotide sequence ID" value="NZ_JXQQ01000010.1"/>
</dbReference>
<protein>
    <submittedName>
        <fullName evidence="1">Uncharacterized protein</fullName>
    </submittedName>
</protein>
<sequence length="181" mass="19375">MEVQSGDDEEQGEWLHVRVRHGRISTPVRVSRKALEDQFGAFGGGRSLAFLYARNADAIDGAVRAKMKTGGPYTPEHPLELRASDLSSLTGIERGTAGRPSQMTDADLQRALEEVVSAGHRGAPGSGNHVRWISAARRVGLAGSFSVDQLELIALRIRQALDQGARPATGEVVDPSPAKRG</sequence>
<reference evidence="1 2" key="1">
    <citation type="submission" date="2014-12" db="EMBL/GenBank/DDBJ databases">
        <title>16Stimator: statistical estimation of ribosomal gene copy numbers from draft genome assemblies.</title>
        <authorList>
            <person name="Perisin M.A."/>
            <person name="Vetter M."/>
            <person name="Gilbert J.A."/>
            <person name="Bergelson J."/>
        </authorList>
    </citation>
    <scope>NUCLEOTIDE SEQUENCE [LARGE SCALE GENOMIC DNA]</scope>
    <source>
        <strain evidence="1 2">MEDvA23</strain>
    </source>
</reference>
<gene>
    <name evidence="1" type="ORF">RT97_04940</name>
</gene>
<accession>A0A0D0N1M3</accession>
<dbReference type="Proteomes" id="UP000032067">
    <property type="component" value="Unassembled WGS sequence"/>
</dbReference>
<proteinExistence type="predicted"/>
<dbReference type="AlphaFoldDB" id="A0A0D0N1M3"/>
<comment type="caution">
    <text evidence="1">The sequence shown here is derived from an EMBL/GenBank/DDBJ whole genome shotgun (WGS) entry which is preliminary data.</text>
</comment>
<evidence type="ECO:0000313" key="2">
    <source>
        <dbReference type="Proteomes" id="UP000032067"/>
    </source>
</evidence>
<evidence type="ECO:0000313" key="1">
    <source>
        <dbReference type="EMBL" id="KIQ35260.1"/>
    </source>
</evidence>
<name>A0A0D0N1M3_VARPD</name>
<dbReference type="EMBL" id="JXQQ01000010">
    <property type="protein sequence ID" value="KIQ35260.1"/>
    <property type="molecule type" value="Genomic_DNA"/>
</dbReference>